<dbReference type="GO" id="GO:0045110">
    <property type="term" value="P:intermediate filament bundle assembly"/>
    <property type="evidence" value="ECO:0007669"/>
    <property type="project" value="TreeGrafter"/>
</dbReference>
<proteinExistence type="predicted"/>
<dbReference type="GO" id="GO:0042060">
    <property type="term" value="P:wound healing"/>
    <property type="evidence" value="ECO:0007669"/>
    <property type="project" value="TreeGrafter"/>
</dbReference>
<dbReference type="PANTHER" id="PTHR23169">
    <property type="entry name" value="ENVOPLAKIN"/>
    <property type="match status" value="1"/>
</dbReference>
<keyword evidence="2" id="KW-0677">Repeat</keyword>
<dbReference type="GO" id="GO:0045095">
    <property type="term" value="C:keratin filament"/>
    <property type="evidence" value="ECO:0007669"/>
    <property type="project" value="TreeGrafter"/>
</dbReference>
<dbReference type="GO" id="GO:0042995">
    <property type="term" value="C:cell projection"/>
    <property type="evidence" value="ECO:0007669"/>
    <property type="project" value="UniProtKB-SubCell"/>
</dbReference>
<reference evidence="3 4" key="1">
    <citation type="submission" date="2014-04" db="EMBL/GenBank/DDBJ databases">
        <title>Genome evolution of avian class.</title>
        <authorList>
            <person name="Zhang G."/>
            <person name="Li C."/>
        </authorList>
    </citation>
    <scope>NUCLEOTIDE SEQUENCE [LARGE SCALE GENOMIC DNA]</scope>
    <source>
        <strain evidence="3">BGI_N312</strain>
    </source>
</reference>
<evidence type="ECO:0000313" key="4">
    <source>
        <dbReference type="Proteomes" id="UP000053309"/>
    </source>
</evidence>
<name>A0A087VJA6_BALRE</name>
<feature type="non-terminal residue" evidence="3">
    <location>
        <position position="277"/>
    </location>
</feature>
<dbReference type="EMBL" id="KL495496">
    <property type="protein sequence ID" value="KFO12698.1"/>
    <property type="molecule type" value="Genomic_DNA"/>
</dbReference>
<dbReference type="SUPFAM" id="SSF75399">
    <property type="entry name" value="Plakin repeat"/>
    <property type="match status" value="1"/>
</dbReference>
<dbReference type="GO" id="GO:0030054">
    <property type="term" value="C:cell junction"/>
    <property type="evidence" value="ECO:0007669"/>
    <property type="project" value="TreeGrafter"/>
</dbReference>
<dbReference type="InterPro" id="IPR001101">
    <property type="entry name" value="Plectin_repeat"/>
</dbReference>
<evidence type="ECO:0000256" key="1">
    <source>
        <dbReference type="ARBA" id="ARBA00022553"/>
    </source>
</evidence>
<dbReference type="InterPro" id="IPR043197">
    <property type="entry name" value="Plakin"/>
</dbReference>
<protein>
    <submittedName>
        <fullName evidence="3">Epiplakin</fullName>
    </submittedName>
</protein>
<dbReference type="PANTHER" id="PTHR23169:SF21">
    <property type="entry name" value="EPIPLAKIN"/>
    <property type="match status" value="1"/>
</dbReference>
<keyword evidence="1" id="KW-0597">Phosphoprotein</keyword>
<dbReference type="Pfam" id="PF00681">
    <property type="entry name" value="Plectin"/>
    <property type="match status" value="2"/>
</dbReference>
<sequence length="277" mass="30517">GGFHGRKVSLWELLFSKYVSEAKRQELLGKVRAGSLALDELARLLTVLIEEAVERSSNVKFTGLRRQVTASDLADSGIIDKDTLADLVQGSKTVEEVTEMASVKRYLDGTGCIAGVLVPSKADPAQVEKMRLYGPLANKKLSVDEAVSSGLVGSELHEKLLSAERAVTGYTDPYTGDQISLFQAMKKELIVKEHGIRLLEAQIATGGISHPGHSHQLPVEVAYRRGYFDHEMNQILSDPTDDTKGFFDPNTHENLTYMQLLRRCVPDPDTGLYFLNV</sequence>
<dbReference type="Proteomes" id="UP000053309">
    <property type="component" value="Unassembled WGS sequence"/>
</dbReference>
<gene>
    <name evidence="3" type="ORF">N312_07885</name>
</gene>
<dbReference type="GO" id="GO:0016020">
    <property type="term" value="C:membrane"/>
    <property type="evidence" value="ECO:0007669"/>
    <property type="project" value="TreeGrafter"/>
</dbReference>
<accession>A0A087VJA6</accession>
<dbReference type="AlphaFoldDB" id="A0A087VJA6"/>
<keyword evidence="4" id="KW-1185">Reference proteome</keyword>
<dbReference type="GO" id="GO:0005198">
    <property type="term" value="F:structural molecule activity"/>
    <property type="evidence" value="ECO:0007669"/>
    <property type="project" value="TreeGrafter"/>
</dbReference>
<dbReference type="SMART" id="SM00250">
    <property type="entry name" value="PLEC"/>
    <property type="match status" value="4"/>
</dbReference>
<evidence type="ECO:0000313" key="3">
    <source>
        <dbReference type="EMBL" id="KFO12698.1"/>
    </source>
</evidence>
<dbReference type="GO" id="GO:0005737">
    <property type="term" value="C:cytoplasm"/>
    <property type="evidence" value="ECO:0007669"/>
    <property type="project" value="TreeGrafter"/>
</dbReference>
<dbReference type="Gene3D" id="3.90.1290.10">
    <property type="entry name" value="Plakin repeat"/>
    <property type="match status" value="1"/>
</dbReference>
<dbReference type="InterPro" id="IPR035915">
    <property type="entry name" value="Plakin_repeat_sf"/>
</dbReference>
<dbReference type="GO" id="GO:1990254">
    <property type="term" value="F:keratin filament binding"/>
    <property type="evidence" value="ECO:0007669"/>
    <property type="project" value="TreeGrafter"/>
</dbReference>
<evidence type="ECO:0000256" key="2">
    <source>
        <dbReference type="ARBA" id="ARBA00022737"/>
    </source>
</evidence>
<feature type="non-terminal residue" evidence="3">
    <location>
        <position position="1"/>
    </location>
</feature>
<organism evidence="3 4">
    <name type="scientific">Balearica regulorum gibbericeps</name>
    <name type="common">East African grey crowned-crane</name>
    <dbReference type="NCBI Taxonomy" id="100784"/>
    <lineage>
        <taxon>Eukaryota</taxon>
        <taxon>Metazoa</taxon>
        <taxon>Chordata</taxon>
        <taxon>Craniata</taxon>
        <taxon>Vertebrata</taxon>
        <taxon>Euteleostomi</taxon>
        <taxon>Archelosauria</taxon>
        <taxon>Archosauria</taxon>
        <taxon>Dinosauria</taxon>
        <taxon>Saurischia</taxon>
        <taxon>Theropoda</taxon>
        <taxon>Coelurosauria</taxon>
        <taxon>Aves</taxon>
        <taxon>Neognathae</taxon>
        <taxon>Neoaves</taxon>
        <taxon>Gruiformes</taxon>
        <taxon>Gruidae</taxon>
        <taxon>Balearica</taxon>
    </lineage>
</organism>